<dbReference type="Proteomes" id="UP001521785">
    <property type="component" value="Unassembled WGS sequence"/>
</dbReference>
<gene>
    <name evidence="5" type="ORF">SLS60_005092</name>
</gene>
<dbReference type="InterPro" id="IPR013595">
    <property type="entry name" value="Pept_S33_TAP-like_C"/>
</dbReference>
<evidence type="ECO:0000313" key="5">
    <source>
        <dbReference type="EMBL" id="KAL1603505.1"/>
    </source>
</evidence>
<keyword evidence="2" id="KW-0378">Hydrolase</keyword>
<feature type="transmembrane region" description="Helical" evidence="3">
    <location>
        <begin position="21"/>
        <end position="39"/>
    </location>
</feature>
<dbReference type="InterPro" id="IPR051601">
    <property type="entry name" value="Serine_prot/Carboxylest_S33"/>
</dbReference>
<keyword evidence="6" id="KW-1185">Reference proteome</keyword>
<keyword evidence="3" id="KW-0812">Transmembrane</keyword>
<dbReference type="PANTHER" id="PTHR43248:SF25">
    <property type="entry name" value="AB HYDROLASE-1 DOMAIN-CONTAINING PROTEIN-RELATED"/>
    <property type="match status" value="1"/>
</dbReference>
<proteinExistence type="inferred from homology"/>
<dbReference type="InterPro" id="IPR029058">
    <property type="entry name" value="AB_hydrolase_fold"/>
</dbReference>
<dbReference type="SUPFAM" id="SSF53474">
    <property type="entry name" value="alpha/beta-Hydrolases"/>
    <property type="match status" value="1"/>
</dbReference>
<dbReference type="Pfam" id="PF08386">
    <property type="entry name" value="Abhydrolase_4"/>
    <property type="match status" value="1"/>
</dbReference>
<protein>
    <recommendedName>
        <fullName evidence="4">Peptidase S33 tripeptidyl aminopeptidase-like C-terminal domain-containing protein</fullName>
    </recommendedName>
</protein>
<evidence type="ECO:0000313" key="6">
    <source>
        <dbReference type="Proteomes" id="UP001521785"/>
    </source>
</evidence>
<feature type="domain" description="Peptidase S33 tripeptidyl aminopeptidase-like C-terminal" evidence="4">
    <location>
        <begin position="513"/>
        <end position="612"/>
    </location>
</feature>
<dbReference type="EMBL" id="JAKJXO020000006">
    <property type="protein sequence ID" value="KAL1603505.1"/>
    <property type="molecule type" value="Genomic_DNA"/>
</dbReference>
<name>A0ABR3RGC5_9PLEO</name>
<dbReference type="PANTHER" id="PTHR43248">
    <property type="entry name" value="2-SUCCINYL-6-HYDROXY-2,4-CYCLOHEXADIENE-1-CARBOXYLATE SYNTHASE"/>
    <property type="match status" value="1"/>
</dbReference>
<evidence type="ECO:0000256" key="1">
    <source>
        <dbReference type="ARBA" id="ARBA00010088"/>
    </source>
</evidence>
<sequence>MKTWNDAEHQRGPDPRARRRTRWLFLTAVAATALIYYHFPLLKVTILQHCSGRSPNSDVFRPQWEYFNWDAINATEELQFHSCWGDFQCAKLKVPLDWFNGTHPNASASIAIAKLPAQVPVDDPRYAGPVLINPGGPGGSGILLALSQAHDLRTIMGPSGGDASVESKGKYYDILGFDPRGIGLTAPLAQCMPDTPSSWSWRLRQMEEGILGSSDAALGRLWAMSHAWGSSCKQYSDATGEPDIKQYMSTASVARDMLEIAERHAEWAVDKSNQLTKDSLSTKAHGANDRTIYKRGEVKLTYAGFSYGTYLGATFAGMYPDRVGRLMLDGVVNVHDYNNGLAQGSLHDTEKDMKSFYTFCAIAGPGVCPLAASTTSVEDIEQRTQRIIKSLYHNPIGIETAEGPEIFTYSDLKLIIFSGLYQPGLVFPGLSQILLAVEEKTGAILDAIGMGLRMSHVYTCPAINGSATLPLTYDTAQDAILCGDGVWQDDLDIEGMEEYWQLLESISPAAAGIWSMLKMKCAAWTIRPLYTFGRDDNFHGNTSHPILWISNTADPVTPLRSARAMSARFPGSEVLVQDSAGHCALSSPTACTLAAVKNYFQTGDLPKPDTVCIPPTSPWSLNSTDPKSPFYDPSLGQAVYLAEDAMEEEMEAARSLQAWAARHLGFGRSNLGQRVKDMVEVVMAYSAENKGLKDEL</sequence>
<accession>A0ABR3RGC5</accession>
<keyword evidence="3" id="KW-0472">Membrane</keyword>
<evidence type="ECO:0000256" key="2">
    <source>
        <dbReference type="ARBA" id="ARBA00022801"/>
    </source>
</evidence>
<comment type="caution">
    <text evidence="5">The sequence shown here is derived from an EMBL/GenBank/DDBJ whole genome shotgun (WGS) entry which is preliminary data.</text>
</comment>
<evidence type="ECO:0000256" key="3">
    <source>
        <dbReference type="SAM" id="Phobius"/>
    </source>
</evidence>
<comment type="similarity">
    <text evidence="1">Belongs to the peptidase S33 family.</text>
</comment>
<dbReference type="Gene3D" id="3.40.50.1820">
    <property type="entry name" value="alpha/beta hydrolase"/>
    <property type="match status" value="2"/>
</dbReference>
<reference evidence="5 6" key="1">
    <citation type="submission" date="2024-02" db="EMBL/GenBank/DDBJ databases">
        <title>De novo assembly and annotation of 12 fungi associated with fruit tree decline syndrome in Ontario, Canada.</title>
        <authorList>
            <person name="Sulman M."/>
            <person name="Ellouze W."/>
            <person name="Ilyukhin E."/>
        </authorList>
    </citation>
    <scope>NUCLEOTIDE SEQUENCE [LARGE SCALE GENOMIC DNA]</scope>
    <source>
        <strain evidence="5 6">M42-189</strain>
    </source>
</reference>
<organism evidence="5 6">
    <name type="scientific">Paraconiothyrium brasiliense</name>
    <dbReference type="NCBI Taxonomy" id="300254"/>
    <lineage>
        <taxon>Eukaryota</taxon>
        <taxon>Fungi</taxon>
        <taxon>Dikarya</taxon>
        <taxon>Ascomycota</taxon>
        <taxon>Pezizomycotina</taxon>
        <taxon>Dothideomycetes</taxon>
        <taxon>Pleosporomycetidae</taxon>
        <taxon>Pleosporales</taxon>
        <taxon>Massarineae</taxon>
        <taxon>Didymosphaeriaceae</taxon>
        <taxon>Paraconiothyrium</taxon>
    </lineage>
</organism>
<keyword evidence="3" id="KW-1133">Transmembrane helix</keyword>
<evidence type="ECO:0000259" key="4">
    <source>
        <dbReference type="Pfam" id="PF08386"/>
    </source>
</evidence>